<evidence type="ECO:0000256" key="3">
    <source>
        <dbReference type="SAM" id="Phobius"/>
    </source>
</evidence>
<evidence type="ECO:0000313" key="6">
    <source>
        <dbReference type="Proteomes" id="UP000305222"/>
    </source>
</evidence>
<organism evidence="5 6">
    <name type="scientific">Bacillus wiedmannii</name>
    <dbReference type="NCBI Taxonomy" id="1890302"/>
    <lineage>
        <taxon>Bacteria</taxon>
        <taxon>Bacillati</taxon>
        <taxon>Bacillota</taxon>
        <taxon>Bacilli</taxon>
        <taxon>Bacillales</taxon>
        <taxon>Bacillaceae</taxon>
        <taxon>Bacillus</taxon>
        <taxon>Bacillus cereus group</taxon>
    </lineage>
</organism>
<dbReference type="AlphaFoldDB" id="A0A4U3A1F1"/>
<name>A0A4U3A1F1_9BACI</name>
<dbReference type="EMBL" id="SZON01003240">
    <property type="protein sequence ID" value="TKI81148.1"/>
    <property type="molecule type" value="Genomic_DNA"/>
</dbReference>
<evidence type="ECO:0000256" key="2">
    <source>
        <dbReference type="ARBA" id="ARBA00007400"/>
    </source>
</evidence>
<comment type="similarity">
    <text evidence="2">Belongs to the acyltransferase 3 family.</text>
</comment>
<keyword evidence="5" id="KW-0012">Acyltransferase</keyword>
<dbReference type="GO" id="GO:0016020">
    <property type="term" value="C:membrane"/>
    <property type="evidence" value="ECO:0007669"/>
    <property type="project" value="TreeGrafter"/>
</dbReference>
<protein>
    <submittedName>
        <fullName evidence="5">Acyltransferase</fullName>
    </submittedName>
</protein>
<feature type="transmembrane region" description="Helical" evidence="3">
    <location>
        <begin position="36"/>
        <end position="62"/>
    </location>
</feature>
<keyword evidence="3" id="KW-1133">Transmembrane helix</keyword>
<dbReference type="GO" id="GO:0000271">
    <property type="term" value="P:polysaccharide biosynthetic process"/>
    <property type="evidence" value="ECO:0007669"/>
    <property type="project" value="TreeGrafter"/>
</dbReference>
<dbReference type="PANTHER" id="PTHR23028:SF53">
    <property type="entry name" value="ACYL_TRANSF_3 DOMAIN-CONTAINING PROTEIN"/>
    <property type="match status" value="1"/>
</dbReference>
<dbReference type="InterPro" id="IPR050879">
    <property type="entry name" value="Acyltransferase_3"/>
</dbReference>
<reference evidence="5 6" key="1">
    <citation type="journal article" date="2019" name="Environ. Microbiol.">
        <title>An active ?-lactamase is a part of an orchestrated cell wall stress resistance network of Bacillus subtilis and related rhizosphere species.</title>
        <authorList>
            <person name="Bucher T."/>
            <person name="Keren-Paz A."/>
            <person name="Hausser J."/>
            <person name="Olender T."/>
            <person name="Cytryn E."/>
            <person name="Kolodkin-Gal I."/>
        </authorList>
    </citation>
    <scope>NUCLEOTIDE SEQUENCE [LARGE SCALE GENOMIC DNA]</scope>
    <source>
        <strain evidence="5 6">I5</strain>
    </source>
</reference>
<accession>A0A4U3A1F1</accession>
<feature type="domain" description="Acyltransferase 3" evidence="4">
    <location>
        <begin position="10"/>
        <end position="86"/>
    </location>
</feature>
<dbReference type="Proteomes" id="UP000305222">
    <property type="component" value="Unassembled WGS sequence"/>
</dbReference>
<feature type="non-terminal residue" evidence="5">
    <location>
        <position position="1"/>
    </location>
</feature>
<comment type="subcellular location">
    <subcellularLocation>
        <location evidence="1">Membrane</location>
    </subcellularLocation>
</comment>
<evidence type="ECO:0000259" key="4">
    <source>
        <dbReference type="Pfam" id="PF01757"/>
    </source>
</evidence>
<keyword evidence="5" id="KW-0808">Transferase</keyword>
<dbReference type="GO" id="GO:0016747">
    <property type="term" value="F:acyltransferase activity, transferring groups other than amino-acyl groups"/>
    <property type="evidence" value="ECO:0007669"/>
    <property type="project" value="InterPro"/>
</dbReference>
<proteinExistence type="inferred from homology"/>
<keyword evidence="3" id="KW-0472">Membrane</keyword>
<dbReference type="InterPro" id="IPR002656">
    <property type="entry name" value="Acyl_transf_3_dom"/>
</dbReference>
<sequence length="109" mass="12716">DTTFLLKDWGVVMGVSIFIIMAMSNLKVKAFLNKSVFVYLGEISYSIYLCHFPIMMVLFKLLYTKIPIFFLLTLCIAMTLLFSIVSYHLIEKKCINWAKQRTTNFLKKV</sequence>
<dbReference type="Pfam" id="PF01757">
    <property type="entry name" value="Acyl_transf_3"/>
    <property type="match status" value="1"/>
</dbReference>
<keyword evidence="3" id="KW-0812">Transmembrane</keyword>
<feature type="transmembrane region" description="Helical" evidence="3">
    <location>
        <begin position="6"/>
        <end position="24"/>
    </location>
</feature>
<comment type="caution">
    <text evidence="5">The sequence shown here is derived from an EMBL/GenBank/DDBJ whole genome shotgun (WGS) entry which is preliminary data.</text>
</comment>
<gene>
    <name evidence="5" type="ORF">FC699_34195</name>
</gene>
<dbReference type="PANTHER" id="PTHR23028">
    <property type="entry name" value="ACETYLTRANSFERASE"/>
    <property type="match status" value="1"/>
</dbReference>
<feature type="transmembrane region" description="Helical" evidence="3">
    <location>
        <begin position="68"/>
        <end position="90"/>
    </location>
</feature>
<evidence type="ECO:0000256" key="1">
    <source>
        <dbReference type="ARBA" id="ARBA00004370"/>
    </source>
</evidence>
<evidence type="ECO:0000313" key="5">
    <source>
        <dbReference type="EMBL" id="TKI81148.1"/>
    </source>
</evidence>